<evidence type="ECO:0000313" key="2">
    <source>
        <dbReference type="EMBL" id="KAB1257031.1"/>
    </source>
</evidence>
<comment type="caution">
    <text evidence="2">The sequence shown here is derived from an EMBL/GenBank/DDBJ whole genome shotgun (WGS) entry which is preliminary data.</text>
</comment>
<organism evidence="2 3">
    <name type="scientific">Camelus dromedarius</name>
    <name type="common">Dromedary</name>
    <name type="synonym">Arabian camel</name>
    <dbReference type="NCBI Taxonomy" id="9838"/>
    <lineage>
        <taxon>Eukaryota</taxon>
        <taxon>Metazoa</taxon>
        <taxon>Chordata</taxon>
        <taxon>Craniata</taxon>
        <taxon>Vertebrata</taxon>
        <taxon>Euteleostomi</taxon>
        <taxon>Mammalia</taxon>
        <taxon>Eutheria</taxon>
        <taxon>Laurasiatheria</taxon>
        <taxon>Artiodactyla</taxon>
        <taxon>Tylopoda</taxon>
        <taxon>Camelidae</taxon>
        <taxon>Camelus</taxon>
    </lineage>
</organism>
<dbReference type="EMBL" id="JWIN03000027">
    <property type="protein sequence ID" value="KAB1257031.1"/>
    <property type="molecule type" value="Genomic_DNA"/>
</dbReference>
<feature type="region of interest" description="Disordered" evidence="1">
    <location>
        <begin position="70"/>
        <end position="94"/>
    </location>
</feature>
<name>A0A5N4CDQ1_CAMDR</name>
<keyword evidence="3" id="KW-1185">Reference proteome</keyword>
<proteinExistence type="predicted"/>
<sequence length="245" mass="26629">MVLALRELRRQRGRRTNTILIHYAKSADEKRTGQDCRGGRQSSLGTLRSCRQEAPLGRWKASRSGVFLTGGCGDQPRKGDRTRTRASRGSTGRTALPEHEALAWAGGTTAQGGSRGPRARALRLAPAEGGAAEDNEQLAVLLPTRGSRFSPAILNQHFCGPPSCRHQTCHWPCISAPKGSRAAAGAARPARSCLSAQPLHSIPRKRGPLRLRTQRPAPLFWREGDTFRPAGARLLVPPRVCAKDW</sequence>
<gene>
    <name evidence="2" type="ORF">Cadr_000026142</name>
</gene>
<evidence type="ECO:0000256" key="1">
    <source>
        <dbReference type="SAM" id="MobiDB-lite"/>
    </source>
</evidence>
<evidence type="ECO:0000313" key="3">
    <source>
        <dbReference type="Proteomes" id="UP000299084"/>
    </source>
</evidence>
<protein>
    <submittedName>
        <fullName evidence="2">Uncharacterized protein</fullName>
    </submittedName>
</protein>
<accession>A0A5N4CDQ1</accession>
<reference evidence="2 3" key="1">
    <citation type="journal article" date="2019" name="Mol. Ecol. Resour.">
        <title>Improving Illumina assemblies with Hi-C and long reads: an example with the North African dromedary.</title>
        <authorList>
            <person name="Elbers J.P."/>
            <person name="Rogers M.F."/>
            <person name="Perelman P.L."/>
            <person name="Proskuryakova A.A."/>
            <person name="Serdyukova N.A."/>
            <person name="Johnson W.E."/>
            <person name="Horin P."/>
            <person name="Corander J."/>
            <person name="Murphy D."/>
            <person name="Burger P.A."/>
        </authorList>
    </citation>
    <scope>NUCLEOTIDE SEQUENCE [LARGE SCALE GENOMIC DNA]</scope>
    <source>
        <strain evidence="2">Drom800</strain>
        <tissue evidence="2">Blood</tissue>
    </source>
</reference>
<dbReference type="AlphaFoldDB" id="A0A5N4CDQ1"/>
<dbReference type="Proteomes" id="UP000299084">
    <property type="component" value="Unassembled WGS sequence"/>
</dbReference>